<reference evidence="1" key="1">
    <citation type="journal article" date="2012" name="Mol. Plant Microbe Interact.">
        <title>A highly conserved effector in Fusarium oxysporum is required for full virulence on Arabidopsis.</title>
        <authorList>
            <person name="Thatcher L.F."/>
            <person name="Gardiner D.M."/>
            <person name="Kazan K."/>
            <person name="Manners J."/>
        </authorList>
    </citation>
    <scope>NUCLEOTIDE SEQUENCE [LARGE SCALE GENOMIC DNA]</scope>
    <source>
        <strain evidence="1">Fo5176</strain>
    </source>
</reference>
<dbReference type="EMBL" id="AFQF01004687">
    <property type="protein sequence ID" value="EGU73323.1"/>
    <property type="molecule type" value="Genomic_DNA"/>
</dbReference>
<evidence type="ECO:0000313" key="1">
    <source>
        <dbReference type="EMBL" id="EGU73323.1"/>
    </source>
</evidence>
<sequence>MAFLDTLSEALPELGQMCTDSNVLSNEIYESCRQFKGRHPDRNLIDFLVYMEYQALKNETDEQMKDQMIKYIQDPTIQLPVDMKKKHDASMQKIRDLRVNAASQFYTPPELKFLTEHAPQHLPIIGALGKDLLADFTIDFCFEFREQHPKGDIFELLFYAERMMTVYKKNAKPKIQEFIQQEKLPRIEDMDFGTDTHLIKLRRQEALSILEGLRKPQPDPTKQPDAMDRAMSYDAAARRSFRDPFVGTAEDPSADRCVIADPETQQPVEADIVGRHPHRRKWLVCAIPSLNPRYSKLERFPTIDGSSSEYRNVLENYSLRGSNRTIPVGDMQDLKNCSMKDFELNGVILLPWGDDTRISGFGVSHWKQNEFKIFAKTPFAEMWIVDSYRKRQSRVGNRAKKLLLYYTLLSYASIEANITQPRLKWLYRRFLTNL</sequence>
<organism evidence="1">
    <name type="scientific">Fusarium oxysporum (strain Fo5176)</name>
    <name type="common">Fusarium vascular wilt</name>
    <dbReference type="NCBI Taxonomy" id="660025"/>
    <lineage>
        <taxon>Eukaryota</taxon>
        <taxon>Fungi</taxon>
        <taxon>Dikarya</taxon>
        <taxon>Ascomycota</taxon>
        <taxon>Pezizomycotina</taxon>
        <taxon>Sordariomycetes</taxon>
        <taxon>Hypocreomycetidae</taxon>
        <taxon>Hypocreales</taxon>
        <taxon>Nectriaceae</taxon>
        <taxon>Fusarium</taxon>
        <taxon>Fusarium oxysporum species complex</taxon>
    </lineage>
</organism>
<gene>
    <name evidence="1" type="ORF">FOXB_16168</name>
</gene>
<dbReference type="OrthoDB" id="5090509at2759"/>
<name>F9GBY5_FUSOF</name>
<dbReference type="STRING" id="660025.F9GBY5"/>
<proteinExistence type="predicted"/>
<comment type="caution">
    <text evidence="1">The sequence shown here is derived from an EMBL/GenBank/DDBJ whole genome shotgun (WGS) entry which is preliminary data.</text>
</comment>
<protein>
    <submittedName>
        <fullName evidence="1">Uncharacterized protein</fullName>
    </submittedName>
</protein>
<dbReference type="AlphaFoldDB" id="F9GBY5"/>
<accession>F9GBY5</accession>